<organism evidence="2 3">
    <name type="scientific">Camelus dromedarius</name>
    <name type="common">Dromedary</name>
    <name type="synonym">Arabian camel</name>
    <dbReference type="NCBI Taxonomy" id="9838"/>
    <lineage>
        <taxon>Eukaryota</taxon>
        <taxon>Metazoa</taxon>
        <taxon>Chordata</taxon>
        <taxon>Craniata</taxon>
        <taxon>Vertebrata</taxon>
        <taxon>Euteleostomi</taxon>
        <taxon>Mammalia</taxon>
        <taxon>Eutheria</taxon>
        <taxon>Laurasiatheria</taxon>
        <taxon>Artiodactyla</taxon>
        <taxon>Tylopoda</taxon>
        <taxon>Camelidae</taxon>
        <taxon>Camelus</taxon>
    </lineage>
</organism>
<evidence type="ECO:0000256" key="1">
    <source>
        <dbReference type="SAM" id="MobiDB-lite"/>
    </source>
</evidence>
<accession>A0A5N4CP36</accession>
<sequence>MWAGEEKTVSDLSLPGSEFQLEGGAVGRTKADRGGFESQESLGPVLDSEVGLPLMPICRPLPPTFLL</sequence>
<dbReference type="AlphaFoldDB" id="A0A5N4CP36"/>
<proteinExistence type="predicted"/>
<protein>
    <submittedName>
        <fullName evidence="2">Uncharacterized protein</fullName>
    </submittedName>
</protein>
<keyword evidence="3" id="KW-1185">Reference proteome</keyword>
<dbReference type="EMBL" id="JWIN03000021">
    <property type="protein sequence ID" value="KAB1260652.1"/>
    <property type="molecule type" value="Genomic_DNA"/>
</dbReference>
<reference evidence="2 3" key="1">
    <citation type="journal article" date="2019" name="Mol. Ecol. Resour.">
        <title>Improving Illumina assemblies with Hi-C and long reads: an example with the North African dromedary.</title>
        <authorList>
            <person name="Elbers J.P."/>
            <person name="Rogers M.F."/>
            <person name="Perelman P.L."/>
            <person name="Proskuryakova A.A."/>
            <person name="Serdyukova N.A."/>
            <person name="Johnson W.E."/>
            <person name="Horin P."/>
            <person name="Corander J."/>
            <person name="Murphy D."/>
            <person name="Burger P.A."/>
        </authorList>
    </citation>
    <scope>NUCLEOTIDE SEQUENCE [LARGE SCALE GENOMIC DNA]</scope>
    <source>
        <strain evidence="2">Drom800</strain>
        <tissue evidence="2">Blood</tissue>
    </source>
</reference>
<evidence type="ECO:0000313" key="2">
    <source>
        <dbReference type="EMBL" id="KAB1260652.1"/>
    </source>
</evidence>
<dbReference type="Proteomes" id="UP000299084">
    <property type="component" value="Unassembled WGS sequence"/>
</dbReference>
<gene>
    <name evidence="2" type="ORF">Cadr_000024747</name>
</gene>
<name>A0A5N4CP36_CAMDR</name>
<comment type="caution">
    <text evidence="2">The sequence shown here is derived from an EMBL/GenBank/DDBJ whole genome shotgun (WGS) entry which is preliminary data.</text>
</comment>
<feature type="region of interest" description="Disordered" evidence="1">
    <location>
        <begin position="1"/>
        <end position="42"/>
    </location>
</feature>
<evidence type="ECO:0000313" key="3">
    <source>
        <dbReference type="Proteomes" id="UP000299084"/>
    </source>
</evidence>